<gene>
    <name evidence="1" type="ORF">LYNGBM3L_58790</name>
</gene>
<reference evidence="2" key="1">
    <citation type="journal article" date="2011" name="Proc. Natl. Acad. Sci. U.S.A.">
        <title>Genomic insights into the physiology and ecology of the marine filamentous cyanobacterium Lyngbya majuscula.</title>
        <authorList>
            <person name="Jones A.C."/>
            <person name="Monroe E.A."/>
            <person name="Podell S."/>
            <person name="Hess W.R."/>
            <person name="Klages S."/>
            <person name="Esquenazi E."/>
            <person name="Niessen S."/>
            <person name="Hoover H."/>
            <person name="Rothmann M."/>
            <person name="Lasken R.S."/>
            <person name="Yates J.R.III."/>
            <person name="Reinhardt R."/>
            <person name="Kube M."/>
            <person name="Burkart M.D."/>
            <person name="Allen E.E."/>
            <person name="Dorrestein P.C."/>
            <person name="Gerwick W.H."/>
            <person name="Gerwick L."/>
        </authorList>
    </citation>
    <scope>NUCLEOTIDE SEQUENCE [LARGE SCALE GENOMIC DNA]</scope>
    <source>
        <strain evidence="2">3L</strain>
    </source>
</reference>
<keyword evidence="2" id="KW-1185">Reference proteome</keyword>
<dbReference type="HOGENOM" id="CLU_3202154_0_0_3"/>
<evidence type="ECO:0000313" key="2">
    <source>
        <dbReference type="Proteomes" id="UP000003959"/>
    </source>
</evidence>
<evidence type="ECO:0000313" key="1">
    <source>
        <dbReference type="EMBL" id="EGJ29813.1"/>
    </source>
</evidence>
<accession>F4XZP5</accession>
<organism evidence="1 2">
    <name type="scientific">Moorena producens 3L</name>
    <dbReference type="NCBI Taxonomy" id="489825"/>
    <lineage>
        <taxon>Bacteria</taxon>
        <taxon>Bacillati</taxon>
        <taxon>Cyanobacteriota</taxon>
        <taxon>Cyanophyceae</taxon>
        <taxon>Coleofasciculales</taxon>
        <taxon>Coleofasciculaceae</taxon>
        <taxon>Moorena</taxon>
    </lineage>
</organism>
<dbReference type="EMBL" id="GL890965">
    <property type="protein sequence ID" value="EGJ29813.1"/>
    <property type="molecule type" value="Genomic_DNA"/>
</dbReference>
<dbReference type="AlphaFoldDB" id="F4XZP5"/>
<proteinExistence type="predicted"/>
<dbReference type="Proteomes" id="UP000003959">
    <property type="component" value="Unassembled WGS sequence"/>
</dbReference>
<protein>
    <submittedName>
        <fullName evidence="1">Uncharacterized protein</fullName>
    </submittedName>
</protein>
<name>F4XZP5_9CYAN</name>
<sequence>MQFSWFFTGLKAQHPELVFSGSSGAELVFRPDFFWLFWLRASPVI</sequence>